<evidence type="ECO:0000313" key="5">
    <source>
        <dbReference type="Proteomes" id="UP000245207"/>
    </source>
</evidence>
<comment type="similarity">
    <text evidence="1">Belongs to the peptidase M24 family. SPT16 subfamily.</text>
</comment>
<sequence>MTKVTKKRKQSDLLVSGGAARAHGRNASQHRATNKRVNGLPRSNKMRIQVDFKNKTLLLPIDGNLVPFRMANVKSVSTKADTNGTCIIHISFNVPVQPLENRSYASLKEASFRSKDPSYIDEVVEQIKTLKRQEYSMRIQVDFKNETLLLPIDGILVPYRIANVKSVSTKADINGNCIIHISFNVPVQPLENRSYVSLKEVSFRSKDPSYIDEVVEQIKTLKRQENLRE</sequence>
<accession>A0A2U1P5Y4</accession>
<dbReference type="Proteomes" id="UP000245207">
    <property type="component" value="Unassembled WGS sequence"/>
</dbReference>
<comment type="caution">
    <text evidence="4">The sequence shown here is derived from an EMBL/GenBank/DDBJ whole genome shotgun (WGS) entry which is preliminary data.</text>
</comment>
<dbReference type="GO" id="GO:0035101">
    <property type="term" value="C:FACT complex"/>
    <property type="evidence" value="ECO:0007669"/>
    <property type="project" value="UniProtKB-UniRule"/>
</dbReference>
<keyword evidence="1" id="KW-0539">Nucleus</keyword>
<proteinExistence type="inferred from homology"/>
<feature type="region of interest" description="Disordered" evidence="2">
    <location>
        <begin position="1"/>
        <end position="33"/>
    </location>
</feature>
<dbReference type="STRING" id="35608.A0A2U1P5Y4"/>
<dbReference type="InterPro" id="IPR013953">
    <property type="entry name" value="FACT_SPT16_M"/>
</dbReference>
<dbReference type="InterPro" id="IPR040258">
    <property type="entry name" value="Spt16"/>
</dbReference>
<evidence type="ECO:0000313" key="4">
    <source>
        <dbReference type="EMBL" id="PWA81159.1"/>
    </source>
</evidence>
<keyword evidence="1" id="KW-0227">DNA damage</keyword>
<keyword evidence="1" id="KW-0805">Transcription regulation</keyword>
<keyword evidence="1" id="KW-0158">Chromosome</keyword>
<dbReference type="OrthoDB" id="10251642at2759"/>
<dbReference type="EMBL" id="PKPP01001625">
    <property type="protein sequence ID" value="PWA81159.1"/>
    <property type="molecule type" value="Genomic_DNA"/>
</dbReference>
<dbReference type="GO" id="GO:0006368">
    <property type="term" value="P:transcription elongation by RNA polymerase II"/>
    <property type="evidence" value="ECO:0007669"/>
    <property type="project" value="TreeGrafter"/>
</dbReference>
<keyword evidence="1" id="KW-0804">Transcription</keyword>
<comment type="subunit">
    <text evidence="1">Component of the FACT complex.</text>
</comment>
<dbReference type="Gene3D" id="2.30.29.210">
    <property type="entry name" value="FACT complex subunit Spt16p/Cdc68p"/>
    <property type="match status" value="2"/>
</dbReference>
<evidence type="ECO:0000256" key="2">
    <source>
        <dbReference type="SAM" id="MobiDB-lite"/>
    </source>
</evidence>
<evidence type="ECO:0000256" key="1">
    <source>
        <dbReference type="RuleBase" id="RU367052"/>
    </source>
</evidence>
<name>A0A2U1P5Y4_ARTAN</name>
<evidence type="ECO:0000259" key="3">
    <source>
        <dbReference type="SMART" id="SM01286"/>
    </source>
</evidence>
<keyword evidence="5" id="KW-1185">Reference proteome</keyword>
<keyword evidence="1" id="KW-0235">DNA replication</keyword>
<reference evidence="4 5" key="1">
    <citation type="journal article" date="2018" name="Mol. Plant">
        <title>The genome of Artemisia annua provides insight into the evolution of Asteraceae family and artemisinin biosynthesis.</title>
        <authorList>
            <person name="Shen Q."/>
            <person name="Zhang L."/>
            <person name="Liao Z."/>
            <person name="Wang S."/>
            <person name="Yan T."/>
            <person name="Shi P."/>
            <person name="Liu M."/>
            <person name="Fu X."/>
            <person name="Pan Q."/>
            <person name="Wang Y."/>
            <person name="Lv Z."/>
            <person name="Lu X."/>
            <person name="Zhang F."/>
            <person name="Jiang W."/>
            <person name="Ma Y."/>
            <person name="Chen M."/>
            <person name="Hao X."/>
            <person name="Li L."/>
            <person name="Tang Y."/>
            <person name="Lv G."/>
            <person name="Zhou Y."/>
            <person name="Sun X."/>
            <person name="Brodelius P.E."/>
            <person name="Rose J.K.C."/>
            <person name="Tang K."/>
        </authorList>
    </citation>
    <scope>NUCLEOTIDE SEQUENCE [LARGE SCALE GENOMIC DNA]</scope>
    <source>
        <strain evidence="5">cv. Huhao1</strain>
        <tissue evidence="4">Leaf</tissue>
    </source>
</reference>
<organism evidence="4 5">
    <name type="scientific">Artemisia annua</name>
    <name type="common">Sweet wormwood</name>
    <dbReference type="NCBI Taxonomy" id="35608"/>
    <lineage>
        <taxon>Eukaryota</taxon>
        <taxon>Viridiplantae</taxon>
        <taxon>Streptophyta</taxon>
        <taxon>Embryophyta</taxon>
        <taxon>Tracheophyta</taxon>
        <taxon>Spermatophyta</taxon>
        <taxon>Magnoliopsida</taxon>
        <taxon>eudicotyledons</taxon>
        <taxon>Gunneridae</taxon>
        <taxon>Pentapetalae</taxon>
        <taxon>asterids</taxon>
        <taxon>campanulids</taxon>
        <taxon>Asterales</taxon>
        <taxon>Asteraceae</taxon>
        <taxon>Asteroideae</taxon>
        <taxon>Anthemideae</taxon>
        <taxon>Artemisiinae</taxon>
        <taxon>Artemisia</taxon>
    </lineage>
</organism>
<comment type="subcellular location">
    <subcellularLocation>
        <location evidence="1">Nucleus</location>
    </subcellularLocation>
    <subcellularLocation>
        <location evidence="1">Chromosome</location>
    </subcellularLocation>
</comment>
<dbReference type="PANTHER" id="PTHR13980:SF15">
    <property type="entry name" value="FACT COMPLEX SUBUNIT SPT16"/>
    <property type="match status" value="1"/>
</dbReference>
<feature type="domain" description="FACT complex subunit SPT16 middle" evidence="3">
    <location>
        <begin position="48"/>
        <end position="183"/>
    </location>
</feature>
<dbReference type="GO" id="GO:0006281">
    <property type="term" value="P:DNA repair"/>
    <property type="evidence" value="ECO:0007669"/>
    <property type="project" value="UniProtKB-UniRule"/>
</dbReference>
<dbReference type="Pfam" id="PF08644">
    <property type="entry name" value="SPT16"/>
    <property type="match status" value="2"/>
</dbReference>
<dbReference type="AlphaFoldDB" id="A0A2U1P5Y4"/>
<dbReference type="GO" id="GO:0031491">
    <property type="term" value="F:nucleosome binding"/>
    <property type="evidence" value="ECO:0007669"/>
    <property type="project" value="TreeGrafter"/>
</dbReference>
<gene>
    <name evidence="4" type="ORF">CTI12_AA190510</name>
</gene>
<keyword evidence="1" id="KW-0234">DNA repair</keyword>
<dbReference type="PANTHER" id="PTHR13980">
    <property type="entry name" value="CDC68 RELATED"/>
    <property type="match status" value="1"/>
</dbReference>
<protein>
    <recommendedName>
        <fullName evidence="1">FACT complex subunit</fullName>
    </recommendedName>
</protein>
<comment type="function">
    <text evidence="1">Component of the FACT complex, a general chromatin factor that acts to reorganize nucleosomes. The FACT complex is involved in multiple processes that require DNA as a template such as mRNA elongation, DNA replication and DNA repair. During transcription elongation the FACT complex acts as a histone chaperone that both destabilizes and restores nucleosomal structure. It facilitates the passage of RNA polymerase II and transcription by promoting the dissociation of one histone H2A-H2B dimer from the nucleosome, then subsequently promotes the reestablishment of the nucleosome following the passage of RNA polymerase II.</text>
</comment>
<dbReference type="SMART" id="SM01286">
    <property type="entry name" value="SPT16"/>
    <property type="match status" value="1"/>
</dbReference>
<dbReference type="GO" id="GO:0006260">
    <property type="term" value="P:DNA replication"/>
    <property type="evidence" value="ECO:0007669"/>
    <property type="project" value="UniProtKB-KW"/>
</dbReference>